<comment type="caution">
    <text evidence="1">The sequence shown here is derived from an EMBL/GenBank/DDBJ whole genome shotgun (WGS) entry which is preliminary data.</text>
</comment>
<evidence type="ECO:0000313" key="1">
    <source>
        <dbReference type="EMBL" id="KAJ9485495.1"/>
    </source>
</evidence>
<reference evidence="1" key="1">
    <citation type="submission" date="2015-06" db="EMBL/GenBank/DDBJ databases">
        <authorList>
            <person name="Nguyen H."/>
        </authorList>
    </citation>
    <scope>NUCLEOTIDE SEQUENCE</scope>
    <source>
        <strain evidence="1">DAOM 180753</strain>
    </source>
</reference>
<accession>A0AAI9TET1</accession>
<keyword evidence="2" id="KW-1185">Reference proteome</keyword>
<dbReference type="Proteomes" id="UP001227192">
    <property type="component" value="Unassembled WGS sequence"/>
</dbReference>
<evidence type="ECO:0000313" key="2">
    <source>
        <dbReference type="Proteomes" id="UP001227192"/>
    </source>
</evidence>
<organism evidence="1 2">
    <name type="scientific">Penicillium thymicola</name>
    <dbReference type="NCBI Taxonomy" id="293382"/>
    <lineage>
        <taxon>Eukaryota</taxon>
        <taxon>Fungi</taxon>
        <taxon>Dikarya</taxon>
        <taxon>Ascomycota</taxon>
        <taxon>Pezizomycotina</taxon>
        <taxon>Eurotiomycetes</taxon>
        <taxon>Eurotiomycetidae</taxon>
        <taxon>Eurotiales</taxon>
        <taxon>Aspergillaceae</taxon>
        <taxon>Penicillium</taxon>
    </lineage>
</organism>
<dbReference type="AlphaFoldDB" id="A0AAI9TET1"/>
<proteinExistence type="predicted"/>
<name>A0AAI9TET1_PENTH</name>
<protein>
    <submittedName>
        <fullName evidence="1">Uncharacterized protein</fullName>
    </submittedName>
</protein>
<reference evidence="1" key="2">
    <citation type="journal article" date="2016" name="Fungal Biol.">
        <title>Ochratoxin A production by Penicillium thymicola.</title>
        <authorList>
            <person name="Nguyen H.D.T."/>
            <person name="McMullin D.R."/>
            <person name="Ponomareva E."/>
            <person name="Riley R."/>
            <person name="Pomraning K.R."/>
            <person name="Baker S.E."/>
            <person name="Seifert K.A."/>
        </authorList>
    </citation>
    <scope>NUCLEOTIDE SEQUENCE</scope>
    <source>
        <strain evidence="1">DAOM 180753</strain>
    </source>
</reference>
<sequence length="89" mass="9998">MDTFAGLPLRLQLCSPSISKDSYTGDYLGKYATRHSHWFILPVNNLDPLFTKRVVKQEGGNKLGGEIVTNERVMCRVAYLVARNHMSVA</sequence>
<dbReference type="EMBL" id="LACB01000263">
    <property type="protein sequence ID" value="KAJ9485495.1"/>
    <property type="molecule type" value="Genomic_DNA"/>
</dbReference>
<gene>
    <name evidence="1" type="ORF">VN97_g7856</name>
</gene>